<evidence type="ECO:0000313" key="4">
    <source>
        <dbReference type="EMBL" id="KAG2971007.1"/>
    </source>
</evidence>
<dbReference type="Proteomes" id="UP000760860">
    <property type="component" value="Unassembled WGS sequence"/>
</dbReference>
<evidence type="ECO:0000313" key="6">
    <source>
        <dbReference type="EMBL" id="RAW43780.1"/>
    </source>
</evidence>
<dbReference type="Proteomes" id="UP000736787">
    <property type="component" value="Unassembled WGS sequence"/>
</dbReference>
<accession>A0A329T570</accession>
<evidence type="ECO:0000313" key="2">
    <source>
        <dbReference type="EMBL" id="KAG2889845.1"/>
    </source>
</evidence>
<name>A0A329T570_9STRA</name>
<dbReference type="EMBL" id="RCMK01001694">
    <property type="protein sequence ID" value="KAG2889845.1"/>
    <property type="molecule type" value="Genomic_DNA"/>
</dbReference>
<dbReference type="AlphaFoldDB" id="A0A329T570"/>
<keyword evidence="7" id="KW-1185">Reference proteome</keyword>
<proteinExistence type="predicted"/>
<dbReference type="Proteomes" id="UP000697107">
    <property type="component" value="Unassembled WGS sequence"/>
</dbReference>
<comment type="caution">
    <text evidence="6">The sequence shown here is derived from an EMBL/GenBank/DDBJ whole genome shotgun (WGS) entry which is preliminary data.</text>
</comment>
<dbReference type="EMBL" id="MJFZ01000001">
    <property type="protein sequence ID" value="RAW43780.1"/>
    <property type="molecule type" value="Genomic_DNA"/>
</dbReference>
<sequence>MRRHTGKQIECWTQTLLPELEVLLGLPGLRSPDSALCRGGV</sequence>
<dbReference type="EMBL" id="RCMG01000680">
    <property type="protein sequence ID" value="KAG2850492.1"/>
    <property type="molecule type" value="Genomic_DNA"/>
</dbReference>
<organism evidence="6 7">
    <name type="scientific">Phytophthora cactorum</name>
    <dbReference type="NCBI Taxonomy" id="29920"/>
    <lineage>
        <taxon>Eukaryota</taxon>
        <taxon>Sar</taxon>
        <taxon>Stramenopiles</taxon>
        <taxon>Oomycota</taxon>
        <taxon>Peronosporomycetes</taxon>
        <taxon>Peronosporales</taxon>
        <taxon>Peronosporaceae</taxon>
        <taxon>Phytophthora</taxon>
    </lineage>
</organism>
<protein>
    <submittedName>
        <fullName evidence="6">Uncharacterized protein</fullName>
    </submittedName>
</protein>
<dbReference type="VEuPathDB" id="FungiDB:PC110_g109"/>
<dbReference type="EMBL" id="RCMV01000428">
    <property type="protein sequence ID" value="KAG3217345.1"/>
    <property type="molecule type" value="Genomic_DNA"/>
</dbReference>
<evidence type="ECO:0000313" key="7">
    <source>
        <dbReference type="Proteomes" id="UP000251314"/>
    </source>
</evidence>
<dbReference type="EMBL" id="RCML01000693">
    <property type="protein sequence ID" value="KAG2971007.1"/>
    <property type="molecule type" value="Genomic_DNA"/>
</dbReference>
<reference evidence="6 7" key="1">
    <citation type="submission" date="2018-01" db="EMBL/GenBank/DDBJ databases">
        <title>Draft genome of the strawberry crown rot pathogen Phytophthora cactorum.</title>
        <authorList>
            <person name="Armitage A.D."/>
            <person name="Lysoe E."/>
            <person name="Nellist C.F."/>
            <person name="Harrison R.J."/>
            <person name="Brurberg M.B."/>
        </authorList>
    </citation>
    <scope>NUCLEOTIDE SEQUENCE [LARGE SCALE GENOMIC DNA]</scope>
    <source>
        <strain evidence="6 7">10300</strain>
    </source>
</reference>
<evidence type="ECO:0000313" key="5">
    <source>
        <dbReference type="EMBL" id="KAG3217345.1"/>
    </source>
</evidence>
<dbReference type="EMBL" id="RCMI01000680">
    <property type="protein sequence ID" value="KAG2900918.1"/>
    <property type="molecule type" value="Genomic_DNA"/>
</dbReference>
<evidence type="ECO:0000313" key="1">
    <source>
        <dbReference type="EMBL" id="KAG2850492.1"/>
    </source>
</evidence>
<evidence type="ECO:0000313" key="3">
    <source>
        <dbReference type="EMBL" id="KAG2900918.1"/>
    </source>
</evidence>
<reference evidence="1" key="2">
    <citation type="submission" date="2018-10" db="EMBL/GenBank/DDBJ databases">
        <title>Effector identification in a new, highly contiguous assembly of the strawberry crown rot pathogen Phytophthora cactorum.</title>
        <authorList>
            <person name="Armitage A.D."/>
            <person name="Nellist C.F."/>
            <person name="Bates H."/>
            <person name="Vickerstaff R.J."/>
            <person name="Harrison R.J."/>
        </authorList>
    </citation>
    <scope>NUCLEOTIDE SEQUENCE</scope>
    <source>
        <strain evidence="1">15-7</strain>
        <strain evidence="3">4032</strain>
        <strain evidence="2">4040</strain>
        <strain evidence="4">P415</strain>
        <strain evidence="5">P421</strain>
    </source>
</reference>
<dbReference type="Proteomes" id="UP000774804">
    <property type="component" value="Unassembled WGS sequence"/>
</dbReference>
<gene>
    <name evidence="6" type="ORF">PC110_g109</name>
    <name evidence="1" type="ORF">PC113_g16727</name>
    <name evidence="3" type="ORF">PC115_g16036</name>
    <name evidence="2" type="ORF">PC117_g24613</name>
    <name evidence="4" type="ORF">PC118_g16532</name>
    <name evidence="5" type="ORF">PC129_g11830</name>
</gene>
<dbReference type="Proteomes" id="UP000735874">
    <property type="component" value="Unassembled WGS sequence"/>
</dbReference>
<dbReference type="Proteomes" id="UP000251314">
    <property type="component" value="Unassembled WGS sequence"/>
</dbReference>